<dbReference type="Gene3D" id="3.40.50.300">
    <property type="entry name" value="P-loop containing nucleotide triphosphate hydrolases"/>
    <property type="match status" value="2"/>
</dbReference>
<dbReference type="Pfam" id="PF20436">
    <property type="entry name" value="LonB_AAA-LID"/>
    <property type="match status" value="1"/>
</dbReference>
<reference evidence="4" key="1">
    <citation type="submission" date="2021-11" db="EMBL/GenBank/DDBJ databases">
        <authorList>
            <person name="Rodrigo-Torres L."/>
            <person name="Arahal R. D."/>
            <person name="Lucena T."/>
        </authorList>
    </citation>
    <scope>NUCLEOTIDE SEQUENCE</scope>
    <source>
        <strain evidence="4">CECT 7929</strain>
    </source>
</reference>
<dbReference type="GO" id="GO:0004252">
    <property type="term" value="F:serine-type endopeptidase activity"/>
    <property type="evidence" value="ECO:0007669"/>
    <property type="project" value="UniProtKB-EC"/>
</dbReference>
<comment type="similarity">
    <text evidence="2">Belongs to the peptidase S16 family.</text>
</comment>
<dbReference type="Pfam" id="PF20437">
    <property type="entry name" value="LonC_helical"/>
    <property type="match status" value="1"/>
</dbReference>
<evidence type="ECO:0000313" key="4">
    <source>
        <dbReference type="EMBL" id="CAH0535417.1"/>
    </source>
</evidence>
<evidence type="ECO:0000256" key="1">
    <source>
        <dbReference type="ARBA" id="ARBA00022670"/>
    </source>
</evidence>
<comment type="caution">
    <text evidence="4">The sequence shown here is derived from an EMBL/GenBank/DDBJ whole genome shotgun (WGS) entry which is preliminary data.</text>
</comment>
<dbReference type="SUPFAM" id="SSF54211">
    <property type="entry name" value="Ribosomal protein S5 domain 2-like"/>
    <property type="match status" value="1"/>
</dbReference>
<organism evidence="4 5">
    <name type="scientific">Vibrio stylophorae</name>
    <dbReference type="NCBI Taxonomy" id="659351"/>
    <lineage>
        <taxon>Bacteria</taxon>
        <taxon>Pseudomonadati</taxon>
        <taxon>Pseudomonadota</taxon>
        <taxon>Gammaproteobacteria</taxon>
        <taxon>Vibrionales</taxon>
        <taxon>Vibrionaceae</taxon>
        <taxon>Vibrio</taxon>
    </lineage>
</organism>
<keyword evidence="2 4" id="KW-0378">Hydrolase</keyword>
<dbReference type="Pfam" id="PF13654">
    <property type="entry name" value="AAA_32"/>
    <property type="match status" value="1"/>
</dbReference>
<accession>A0ABN8DWN9</accession>
<name>A0ABN8DWN9_9VIBR</name>
<evidence type="ECO:0000313" key="5">
    <source>
        <dbReference type="Proteomes" id="UP000838672"/>
    </source>
</evidence>
<dbReference type="InterPro" id="IPR027065">
    <property type="entry name" value="Lon_Prtase"/>
</dbReference>
<evidence type="ECO:0000259" key="3">
    <source>
        <dbReference type="PROSITE" id="PS51786"/>
    </source>
</evidence>
<feature type="active site" evidence="2">
    <location>
        <position position="652"/>
    </location>
</feature>
<dbReference type="EC" id="3.4.21.53" evidence="2"/>
<dbReference type="InterPro" id="IPR046844">
    <property type="entry name" value="Lon-like_helical"/>
</dbReference>
<keyword evidence="2" id="KW-0720">Serine protease</keyword>
<dbReference type="InterPro" id="IPR041699">
    <property type="entry name" value="AAA_32"/>
</dbReference>
<dbReference type="Pfam" id="PF05362">
    <property type="entry name" value="Lon_C"/>
    <property type="match status" value="1"/>
</dbReference>
<proteinExistence type="inferred from homology"/>
<dbReference type="Gene3D" id="1.10.8.60">
    <property type="match status" value="1"/>
</dbReference>
<keyword evidence="5" id="KW-1185">Reference proteome</keyword>
<sequence length="801" mass="89732">MAMNQLSDKDVYRQAPLTLVTEKTTKNIEPLSEIIGQDRAKQAVAFAMSMPDRGYNIYAVGDNGLGKRTMILRYLNRLKSNGNGRYDWCYVSNFAVSREPSLLKLPAGMAQTFKKDVENWIAKLVKTLPIAFENERYYHSTEQLKAQLSEQQAEAVATVSQQAKIAGVALSMTNEGEYQFVAMNGEEPHTEESFMALSSKERAAIESCISKLELQLRAVIREMTQWEQDYSDEMQRINEQTAQVVVQAQLTKLLKKYQDHDNLVAHLQAVEADIYENLEIFLDDSDAQTELSYATLDKSLPRRYQINVMVAHDKDEMPIVVEENPNYPALFGYIENATYKGTVFTDFSLIRSGSLHRANGGVLLMDAVKVLERPYVWDGLKRALRANAINMNALEREVSLSGGISLEPQPMPLNVKIILFGDYHTYRLLQQYDAEFTELFRITADFEEEMVRNDETERSYARFIARILQESEMLHCDRPAMARVIEYSARQAQNQNRLSLHSGDIANLLREANYQAKEAGATKIGAGHVEKALATKEYRVSRVRDSVLDGFRDGVTLIDIKGEVVGQVNALAVMATNDHSFGMPNRITATVAHGEGEFLDIERKARLGGQIHSKGVMILSAYLSALFGQHQTMPLKTHLTFEQSYGGVDGDSASMAELCAIVSAMSGIPVAQHFAITGSMNQFGEAQPIGGVNEKIEGFFDVCTLKGPMANQGVIIPRSNQQHLMLRKDVVSAIERGEFHIYVVDHVTDAIALLLQRPAGLEQHDEQISFAKGSVYACIAEKFEQRWQWLAQHAIHKASSC</sequence>
<dbReference type="PANTHER" id="PTHR10046">
    <property type="entry name" value="ATP DEPENDENT LON PROTEASE FAMILY MEMBER"/>
    <property type="match status" value="1"/>
</dbReference>
<comment type="catalytic activity">
    <reaction evidence="2">
        <text>Hydrolysis of proteins in presence of ATP.</text>
        <dbReference type="EC" id="3.4.21.53"/>
    </reaction>
</comment>
<dbReference type="InterPro" id="IPR020568">
    <property type="entry name" value="Ribosomal_Su5_D2-typ_SF"/>
</dbReference>
<dbReference type="InterPro" id="IPR008269">
    <property type="entry name" value="Lon_proteolytic"/>
</dbReference>
<dbReference type="SUPFAM" id="SSF52540">
    <property type="entry name" value="P-loop containing nucleoside triphosphate hydrolases"/>
    <property type="match status" value="1"/>
</dbReference>
<dbReference type="RefSeq" id="WP_237468264.1">
    <property type="nucleotide sequence ID" value="NZ_CAKLDI010000002.1"/>
</dbReference>
<dbReference type="PRINTS" id="PR00830">
    <property type="entry name" value="ENDOLAPTASE"/>
</dbReference>
<dbReference type="Gene3D" id="3.30.230.10">
    <property type="match status" value="1"/>
</dbReference>
<dbReference type="InterPro" id="IPR027417">
    <property type="entry name" value="P-loop_NTPase"/>
</dbReference>
<dbReference type="PROSITE" id="PS51786">
    <property type="entry name" value="LON_PROTEOLYTIC"/>
    <property type="match status" value="1"/>
</dbReference>
<dbReference type="Proteomes" id="UP000838672">
    <property type="component" value="Unassembled WGS sequence"/>
</dbReference>
<keyword evidence="1 2" id="KW-0645">Protease</keyword>
<dbReference type="GO" id="GO:0006508">
    <property type="term" value="P:proteolysis"/>
    <property type="evidence" value="ECO:0007669"/>
    <property type="project" value="UniProtKB-KW"/>
</dbReference>
<feature type="active site" evidence="2">
    <location>
        <position position="695"/>
    </location>
</feature>
<gene>
    <name evidence="4" type="primary">lon_3</name>
    <name evidence="4" type="ORF">VST7929_02990</name>
</gene>
<feature type="domain" description="Lon proteolytic" evidence="3">
    <location>
        <begin position="562"/>
        <end position="757"/>
    </location>
</feature>
<protein>
    <recommendedName>
        <fullName evidence="2">endopeptidase La</fullName>
        <ecNumber evidence="2">3.4.21.53</ecNumber>
    </recommendedName>
</protein>
<dbReference type="InterPro" id="IPR046843">
    <property type="entry name" value="LonB_AAA-LID"/>
</dbReference>
<evidence type="ECO:0000256" key="2">
    <source>
        <dbReference type="PROSITE-ProRule" id="PRU01122"/>
    </source>
</evidence>
<dbReference type="InterPro" id="IPR014721">
    <property type="entry name" value="Ribsml_uS5_D2-typ_fold_subgr"/>
</dbReference>
<dbReference type="EMBL" id="CAKLDI010000002">
    <property type="protein sequence ID" value="CAH0535417.1"/>
    <property type="molecule type" value="Genomic_DNA"/>
</dbReference>